<reference evidence="3 4" key="1">
    <citation type="submission" date="2015-06" db="EMBL/GenBank/DDBJ databases">
        <title>A Comprehensive Approach to Explore the Metabolic and Phylogenetic Diversity of Bacterial Steroid Degradation in the Environment: Testosterone as an Example.</title>
        <authorList>
            <person name="Yang F.-C."/>
            <person name="Chen Y.-L."/>
            <person name="Yu C.-P."/>
            <person name="Tang S.-L."/>
            <person name="Wang P.-H."/>
            <person name="Ismail W."/>
            <person name="Wang C.-H."/>
            <person name="Yang C.-Y."/>
            <person name="Chiang Y.-R."/>
        </authorList>
    </citation>
    <scope>NUCLEOTIDE SEQUENCE [LARGE SCALE GENOMIC DNA]</scope>
    <source>
        <strain evidence="3 4">DSM 18526</strain>
    </source>
</reference>
<evidence type="ECO:0008006" key="5">
    <source>
        <dbReference type="Google" id="ProtNLM"/>
    </source>
</evidence>
<dbReference type="AlphaFoldDB" id="A0A127FDY6"/>
<sequence>MSAHSTTLLDGKVAVIVGAGTGLSRASALLMAEAGADIVLAARRAEVLQTVARDVETRGRRVLCVPTDVSQPEECRRLADRSNEAFGRIDILVVTSFYMGEPAPIVAADFADWRKVMDVNLFGALAVVRTLVPHLRESGNGRIILVNSTQAWNPEPCMAAYAASKAALASVTRSLAVELAPMGIRVNAMHPGLIMADDVKAYVAGMGDARGLSYEEMYKVMTAGEYRLGYIPGPEEIAGTVLYLASDLSRPVTGQSIGVNCGAWFH</sequence>
<dbReference type="RefSeq" id="WP_066921685.1">
    <property type="nucleotide sequence ID" value="NZ_CP011971.1"/>
</dbReference>
<dbReference type="InterPro" id="IPR002347">
    <property type="entry name" value="SDR_fam"/>
</dbReference>
<dbReference type="FunFam" id="3.40.50.720:FF:000084">
    <property type="entry name" value="Short-chain dehydrogenase reductase"/>
    <property type="match status" value="1"/>
</dbReference>
<proteinExistence type="inferred from homology"/>
<dbReference type="InterPro" id="IPR020904">
    <property type="entry name" value="Sc_DH/Rdtase_CS"/>
</dbReference>
<accession>A0A127FDY6</accession>
<dbReference type="Gene3D" id="3.40.50.720">
    <property type="entry name" value="NAD(P)-binding Rossmann-like Domain"/>
    <property type="match status" value="1"/>
</dbReference>
<evidence type="ECO:0000256" key="1">
    <source>
        <dbReference type="ARBA" id="ARBA00006484"/>
    </source>
</evidence>
<dbReference type="PROSITE" id="PS00061">
    <property type="entry name" value="ADH_SHORT"/>
    <property type="match status" value="1"/>
</dbReference>
<dbReference type="STRING" id="465721.ACG33_12595"/>
<comment type="similarity">
    <text evidence="1">Belongs to the short-chain dehydrogenases/reductases (SDR) family.</text>
</comment>
<name>A0A127FDY6_STEDE</name>
<dbReference type="CDD" id="cd05233">
    <property type="entry name" value="SDR_c"/>
    <property type="match status" value="1"/>
</dbReference>
<dbReference type="Pfam" id="PF13561">
    <property type="entry name" value="adh_short_C2"/>
    <property type="match status" value="1"/>
</dbReference>
<dbReference type="Proteomes" id="UP000070250">
    <property type="component" value="Chromosome"/>
</dbReference>
<dbReference type="PANTHER" id="PTHR24321">
    <property type="entry name" value="DEHYDROGENASES, SHORT CHAIN"/>
    <property type="match status" value="1"/>
</dbReference>
<keyword evidence="2" id="KW-0560">Oxidoreductase</keyword>
<dbReference type="GO" id="GO:0016491">
    <property type="term" value="F:oxidoreductase activity"/>
    <property type="evidence" value="ECO:0007669"/>
    <property type="project" value="UniProtKB-KW"/>
</dbReference>
<evidence type="ECO:0000313" key="4">
    <source>
        <dbReference type="Proteomes" id="UP000070250"/>
    </source>
</evidence>
<protein>
    <recommendedName>
        <fullName evidence="5">Short-chain dehydrogenase</fullName>
    </recommendedName>
</protein>
<evidence type="ECO:0000313" key="3">
    <source>
        <dbReference type="EMBL" id="AMN47921.1"/>
    </source>
</evidence>
<evidence type="ECO:0000256" key="2">
    <source>
        <dbReference type="ARBA" id="ARBA00023002"/>
    </source>
</evidence>
<organism evidence="3 4">
    <name type="scientific">Steroidobacter denitrificans</name>
    <dbReference type="NCBI Taxonomy" id="465721"/>
    <lineage>
        <taxon>Bacteria</taxon>
        <taxon>Pseudomonadati</taxon>
        <taxon>Pseudomonadota</taxon>
        <taxon>Gammaproteobacteria</taxon>
        <taxon>Steroidobacterales</taxon>
        <taxon>Steroidobacteraceae</taxon>
        <taxon>Steroidobacter</taxon>
    </lineage>
</organism>
<dbReference type="PRINTS" id="PR00081">
    <property type="entry name" value="GDHRDH"/>
</dbReference>
<dbReference type="PATRIC" id="fig|465721.4.peg.2692"/>
<dbReference type="InterPro" id="IPR036291">
    <property type="entry name" value="NAD(P)-bd_dom_sf"/>
</dbReference>
<dbReference type="KEGG" id="sdf:ACG33_12595"/>
<dbReference type="PANTHER" id="PTHR24321:SF8">
    <property type="entry name" value="ESTRADIOL 17-BETA-DEHYDROGENASE 8-RELATED"/>
    <property type="match status" value="1"/>
</dbReference>
<gene>
    <name evidence="3" type="ORF">ACG33_12595</name>
</gene>
<dbReference type="EMBL" id="CP011971">
    <property type="protein sequence ID" value="AMN47921.1"/>
    <property type="molecule type" value="Genomic_DNA"/>
</dbReference>
<dbReference type="PRINTS" id="PR00080">
    <property type="entry name" value="SDRFAMILY"/>
</dbReference>
<keyword evidence="4" id="KW-1185">Reference proteome</keyword>
<dbReference type="SUPFAM" id="SSF51735">
    <property type="entry name" value="NAD(P)-binding Rossmann-fold domains"/>
    <property type="match status" value="1"/>
</dbReference>